<protein>
    <recommendedName>
        <fullName evidence="3">BTB domain-containing protein</fullName>
    </recommendedName>
</protein>
<dbReference type="Proteomes" id="UP001163828">
    <property type="component" value="Unassembled WGS sequence"/>
</dbReference>
<evidence type="ECO:0000313" key="1">
    <source>
        <dbReference type="EMBL" id="KAJ3990804.1"/>
    </source>
</evidence>
<organism evidence="1 2">
    <name type="scientific">Lentinula boryana</name>
    <dbReference type="NCBI Taxonomy" id="40481"/>
    <lineage>
        <taxon>Eukaryota</taxon>
        <taxon>Fungi</taxon>
        <taxon>Dikarya</taxon>
        <taxon>Basidiomycota</taxon>
        <taxon>Agaricomycotina</taxon>
        <taxon>Agaricomycetes</taxon>
        <taxon>Agaricomycetidae</taxon>
        <taxon>Agaricales</taxon>
        <taxon>Marasmiineae</taxon>
        <taxon>Omphalotaceae</taxon>
        <taxon>Lentinula</taxon>
    </lineage>
</organism>
<evidence type="ECO:0000313" key="2">
    <source>
        <dbReference type="Proteomes" id="UP001163828"/>
    </source>
</evidence>
<feature type="non-terminal residue" evidence="1">
    <location>
        <position position="178"/>
    </location>
</feature>
<comment type="caution">
    <text evidence="1">The sequence shown here is derived from an EMBL/GenBank/DDBJ whole genome shotgun (WGS) entry which is preliminary data.</text>
</comment>
<evidence type="ECO:0008006" key="3">
    <source>
        <dbReference type="Google" id="ProtNLM"/>
    </source>
</evidence>
<name>A0ABQ8PWL0_9AGAR</name>
<gene>
    <name evidence="1" type="ORF">F5050DRAFT_1550352</name>
</gene>
<proteinExistence type="predicted"/>
<accession>A0ABQ8PWL0</accession>
<sequence length="178" mass="20231">MEEDLQQLALDVEMLNIIQTTRYLHPRPFVTKCGQLSLLMDYAANPELHGRFIDMVRISPAMFCALLSMIEQNPVFQNSSTNGQAPVEVQLAVMLYRMGRFGNANDVQDVARICGVSEGSKECEKEWVDSKLGFRGLWREGYLMYDGTIVVLYQRPGQDGTSYFTRKSNYGLNAQVWS</sequence>
<dbReference type="EMBL" id="MU791453">
    <property type="protein sequence ID" value="KAJ3990804.1"/>
    <property type="molecule type" value="Genomic_DNA"/>
</dbReference>
<reference evidence="1" key="1">
    <citation type="submission" date="2022-08" db="EMBL/GenBank/DDBJ databases">
        <authorList>
            <consortium name="DOE Joint Genome Institute"/>
            <person name="Min B."/>
            <person name="Riley R."/>
            <person name="Sierra-Patev S."/>
            <person name="Naranjo-Ortiz M."/>
            <person name="Looney B."/>
            <person name="Konkel Z."/>
            <person name="Slot J.C."/>
            <person name="Sakamoto Y."/>
            <person name="Steenwyk J.L."/>
            <person name="Rokas A."/>
            <person name="Carro J."/>
            <person name="Camarero S."/>
            <person name="Ferreira P."/>
            <person name="Molpeceres G."/>
            <person name="Ruiz-Duenas F.J."/>
            <person name="Serrano A."/>
            <person name="Henrissat B."/>
            <person name="Drula E."/>
            <person name="Hughes K.W."/>
            <person name="Mata J.L."/>
            <person name="Ishikawa N.K."/>
            <person name="Vargas-Isla R."/>
            <person name="Ushijima S."/>
            <person name="Smith C.A."/>
            <person name="Ahrendt S."/>
            <person name="Andreopoulos W."/>
            <person name="He G."/>
            <person name="Labutti K."/>
            <person name="Lipzen A."/>
            <person name="Ng V."/>
            <person name="Sandor L."/>
            <person name="Barry K."/>
            <person name="Martinez A.T."/>
            <person name="Xiao Y."/>
            <person name="Gibbons J.G."/>
            <person name="Terashima K."/>
            <person name="Hibbett D.S."/>
            <person name="Grigoriev I.V."/>
        </authorList>
    </citation>
    <scope>NUCLEOTIDE SEQUENCE</scope>
    <source>
        <strain evidence="1">TFB10827</strain>
    </source>
</reference>
<keyword evidence="2" id="KW-1185">Reference proteome</keyword>